<dbReference type="STRING" id="428990.SAMN06295987_10941"/>
<dbReference type="Pfam" id="PF13683">
    <property type="entry name" value="rve_3"/>
    <property type="match status" value="1"/>
</dbReference>
<dbReference type="SUPFAM" id="SSF53098">
    <property type="entry name" value="Ribonuclease H-like"/>
    <property type="match status" value="1"/>
</dbReference>
<dbReference type="InterPro" id="IPR036397">
    <property type="entry name" value="RNaseH_sf"/>
</dbReference>
<protein>
    <submittedName>
        <fullName evidence="3">Putative transposase</fullName>
    </submittedName>
</protein>
<dbReference type="Pfam" id="PF13276">
    <property type="entry name" value="HTH_21"/>
    <property type="match status" value="1"/>
</dbReference>
<dbReference type="Proteomes" id="UP000190989">
    <property type="component" value="Unassembled WGS sequence"/>
</dbReference>
<feature type="compositionally biased region" description="Polar residues" evidence="1">
    <location>
        <begin position="243"/>
        <end position="253"/>
    </location>
</feature>
<dbReference type="InterPro" id="IPR048020">
    <property type="entry name" value="Transpos_IS3"/>
</dbReference>
<evidence type="ECO:0000259" key="2">
    <source>
        <dbReference type="PROSITE" id="PS50994"/>
    </source>
</evidence>
<dbReference type="GO" id="GO:0003676">
    <property type="term" value="F:nucleic acid binding"/>
    <property type="evidence" value="ECO:0007669"/>
    <property type="project" value="InterPro"/>
</dbReference>
<dbReference type="PANTHER" id="PTHR47515">
    <property type="entry name" value="LOW CALCIUM RESPONSE LOCUS PROTEIN T"/>
    <property type="match status" value="1"/>
</dbReference>
<dbReference type="GO" id="GO:0015074">
    <property type="term" value="P:DNA integration"/>
    <property type="evidence" value="ECO:0007669"/>
    <property type="project" value="InterPro"/>
</dbReference>
<dbReference type="Gene3D" id="3.30.420.10">
    <property type="entry name" value="Ribonuclease H-like superfamily/Ribonuclease H"/>
    <property type="match status" value="1"/>
</dbReference>
<gene>
    <name evidence="3" type="ORF">SAMN06295987_10941</name>
</gene>
<keyword evidence="4" id="KW-1185">Reference proteome</keyword>
<dbReference type="NCBIfam" id="NF033516">
    <property type="entry name" value="transpos_IS3"/>
    <property type="match status" value="1"/>
</dbReference>
<feature type="domain" description="Integrase catalytic" evidence="2">
    <location>
        <begin position="100"/>
        <end position="261"/>
    </location>
</feature>
<reference evidence="4" key="1">
    <citation type="submission" date="2017-02" db="EMBL/GenBank/DDBJ databases">
        <authorList>
            <person name="Varghese N."/>
            <person name="Submissions S."/>
        </authorList>
    </citation>
    <scope>NUCLEOTIDE SEQUENCE [LARGE SCALE GENOMIC DNA]</scope>
    <source>
        <strain evidence="4">SM117</strain>
    </source>
</reference>
<name>A0A1U6ILQ5_9SPHN</name>
<evidence type="ECO:0000256" key="1">
    <source>
        <dbReference type="SAM" id="MobiDB-lite"/>
    </source>
</evidence>
<evidence type="ECO:0000313" key="3">
    <source>
        <dbReference type="EMBL" id="SLK08941.1"/>
    </source>
</evidence>
<accession>A0A1U6ILQ5</accession>
<dbReference type="AlphaFoldDB" id="A0A1U6ILQ5"/>
<dbReference type="InterPro" id="IPR012337">
    <property type="entry name" value="RNaseH-like_sf"/>
</dbReference>
<dbReference type="EMBL" id="FVZE01000009">
    <property type="protein sequence ID" value="SLK08941.1"/>
    <property type="molecule type" value="Genomic_DNA"/>
</dbReference>
<proteinExistence type="predicted"/>
<evidence type="ECO:0000313" key="4">
    <source>
        <dbReference type="Proteomes" id="UP000190989"/>
    </source>
</evidence>
<feature type="region of interest" description="Disordered" evidence="1">
    <location>
        <begin position="243"/>
        <end position="266"/>
    </location>
</feature>
<dbReference type="InterPro" id="IPR001584">
    <property type="entry name" value="Integrase_cat-core"/>
</dbReference>
<dbReference type="InterPro" id="IPR025948">
    <property type="entry name" value="HTH-like_dom"/>
</dbReference>
<dbReference type="PANTHER" id="PTHR47515:SF1">
    <property type="entry name" value="BLR2054 PROTEIN"/>
    <property type="match status" value="1"/>
</dbReference>
<sequence>MQASYGVSERRACDVFPTNRATVRYKSRRPDQASLEMRIKDLAATRVRYGYRRIHVLLRREGWRVNHKKTRRIYRELGLQLRNKTPKRKVKAKLREDRVPATAPNECWSMDFLSDQLFDGRKIRVLSIVDNYTRLSPALDVRFSYRGSDVVETLERIAIQYGRPQRIRVDQGPEFISKDLDLWAYQHDVVLDFSRPGKPTDNAFAESFNGRIRAECLNANWFLSLADARHKCEAWRHDYNNVRPHSSLGNQTPVERAFASGQASLP</sequence>
<organism evidence="3 4">
    <name type="scientific">Novosphingobium mathurense</name>
    <dbReference type="NCBI Taxonomy" id="428990"/>
    <lineage>
        <taxon>Bacteria</taxon>
        <taxon>Pseudomonadati</taxon>
        <taxon>Pseudomonadota</taxon>
        <taxon>Alphaproteobacteria</taxon>
        <taxon>Sphingomonadales</taxon>
        <taxon>Sphingomonadaceae</taxon>
        <taxon>Novosphingobium</taxon>
    </lineage>
</organism>
<dbReference type="PROSITE" id="PS50994">
    <property type="entry name" value="INTEGRASE"/>
    <property type="match status" value="1"/>
</dbReference>